<sequence>MVDRYKRRTYLAGLAAGGLGGLSGCLDSIPVIGSGTGEDEVGGLDRTIKLGLLHSVTGDLQHVGTPIHNAGLLPITQLESADVALEFDVEEADAETSPAVGVRRALALVEAGYPAINGALSSDVTLQATQQVLIPYRTVSCSPASTSPTITALNDGGMVFRTAVSDSLQAVVLADQAAAEGHASAATMYVNNDYGYQLSRAFERSFAHDHGGTVAQQVPFEQAADGESVSYSSELSRAVDGDPDVLVLIGYTNSGAQLLRDLEASGADPAVLVTDGMKDESLPERVDHSIEHVRGTAPLSAGPGKEYFDRLFEDEYGADPDSTPFNAHSYDATAILLLANAFAGTNDGEAIGASIEPVTNDSGERIPPDDLARGIELAAEGELIEYVGASSGVRFDENGDIAAANFEYWTFEDGAITQLETVTIDG</sequence>
<dbReference type="GeneID" id="73903058"/>
<keyword evidence="1" id="KW-0732">Signal</keyword>
<dbReference type="EMBL" id="JBHSAQ010000002">
    <property type="protein sequence ID" value="MFC3957685.1"/>
    <property type="molecule type" value="Genomic_DNA"/>
</dbReference>
<dbReference type="PANTHER" id="PTHR30483">
    <property type="entry name" value="LEUCINE-SPECIFIC-BINDING PROTEIN"/>
    <property type="match status" value="1"/>
</dbReference>
<name>A0ABD5NLU5_9EURY</name>
<dbReference type="InterPro" id="IPR028081">
    <property type="entry name" value="Leu-bd"/>
</dbReference>
<dbReference type="Pfam" id="PF13458">
    <property type="entry name" value="Peripla_BP_6"/>
    <property type="match status" value="1"/>
</dbReference>
<organism evidence="3 4">
    <name type="scientific">Halovivax cerinus</name>
    <dbReference type="NCBI Taxonomy" id="1487865"/>
    <lineage>
        <taxon>Archaea</taxon>
        <taxon>Methanobacteriati</taxon>
        <taxon>Methanobacteriota</taxon>
        <taxon>Stenosarchaea group</taxon>
        <taxon>Halobacteria</taxon>
        <taxon>Halobacteriales</taxon>
        <taxon>Natrialbaceae</taxon>
        <taxon>Halovivax</taxon>
    </lineage>
</organism>
<dbReference type="PANTHER" id="PTHR30483:SF6">
    <property type="entry name" value="PERIPLASMIC BINDING PROTEIN OF ABC TRANSPORTER FOR NATURAL AMINO ACIDS"/>
    <property type="match status" value="1"/>
</dbReference>
<dbReference type="AlphaFoldDB" id="A0ABD5NLU5"/>
<dbReference type="PROSITE" id="PS51257">
    <property type="entry name" value="PROKAR_LIPOPROTEIN"/>
    <property type="match status" value="1"/>
</dbReference>
<evidence type="ECO:0000313" key="4">
    <source>
        <dbReference type="Proteomes" id="UP001595846"/>
    </source>
</evidence>
<feature type="domain" description="Leucine-binding protein" evidence="2">
    <location>
        <begin position="47"/>
        <end position="358"/>
    </location>
</feature>
<gene>
    <name evidence="3" type="ORF">ACFOUR_04770</name>
</gene>
<protein>
    <submittedName>
        <fullName evidence="3">ABC transporter substrate-binding protein</fullName>
    </submittedName>
</protein>
<dbReference type="InterPro" id="IPR051010">
    <property type="entry name" value="BCAA_transport"/>
</dbReference>
<dbReference type="CDD" id="cd06346">
    <property type="entry name" value="PBP1_ABC_ligand_binding-like"/>
    <property type="match status" value="1"/>
</dbReference>
<dbReference type="SUPFAM" id="SSF53822">
    <property type="entry name" value="Periplasmic binding protein-like I"/>
    <property type="match status" value="1"/>
</dbReference>
<comment type="caution">
    <text evidence="3">The sequence shown here is derived from an EMBL/GenBank/DDBJ whole genome shotgun (WGS) entry which is preliminary data.</text>
</comment>
<accession>A0ABD5NLU5</accession>
<proteinExistence type="predicted"/>
<dbReference type="InterPro" id="IPR028082">
    <property type="entry name" value="Peripla_BP_I"/>
</dbReference>
<keyword evidence="4" id="KW-1185">Reference proteome</keyword>
<evidence type="ECO:0000256" key="1">
    <source>
        <dbReference type="ARBA" id="ARBA00022729"/>
    </source>
</evidence>
<evidence type="ECO:0000313" key="3">
    <source>
        <dbReference type="EMBL" id="MFC3957685.1"/>
    </source>
</evidence>
<dbReference type="Proteomes" id="UP001595846">
    <property type="component" value="Unassembled WGS sequence"/>
</dbReference>
<dbReference type="Gene3D" id="3.40.50.2300">
    <property type="match status" value="2"/>
</dbReference>
<evidence type="ECO:0000259" key="2">
    <source>
        <dbReference type="Pfam" id="PF13458"/>
    </source>
</evidence>
<reference evidence="3 4" key="1">
    <citation type="journal article" date="2019" name="Int. J. Syst. Evol. Microbiol.">
        <title>The Global Catalogue of Microorganisms (GCM) 10K type strain sequencing project: providing services to taxonomists for standard genome sequencing and annotation.</title>
        <authorList>
            <consortium name="The Broad Institute Genomics Platform"/>
            <consortium name="The Broad Institute Genome Sequencing Center for Infectious Disease"/>
            <person name="Wu L."/>
            <person name="Ma J."/>
        </authorList>
    </citation>
    <scope>NUCLEOTIDE SEQUENCE [LARGE SCALE GENOMIC DNA]</scope>
    <source>
        <strain evidence="3 4">IBRC-M 10256</strain>
    </source>
</reference>
<dbReference type="RefSeq" id="WP_256533912.1">
    <property type="nucleotide sequence ID" value="NZ_CP101824.1"/>
</dbReference>